<feature type="non-terminal residue" evidence="1">
    <location>
        <position position="42"/>
    </location>
</feature>
<comment type="caution">
    <text evidence="1">The sequence shown here is derived from an EMBL/GenBank/DDBJ whole genome shotgun (WGS) entry which is preliminary data.</text>
</comment>
<dbReference type="EMBL" id="BARV01034764">
    <property type="protein sequence ID" value="GAI50365.1"/>
    <property type="molecule type" value="Genomic_DNA"/>
</dbReference>
<organism evidence="1">
    <name type="scientific">marine sediment metagenome</name>
    <dbReference type="NCBI Taxonomy" id="412755"/>
    <lineage>
        <taxon>unclassified sequences</taxon>
        <taxon>metagenomes</taxon>
        <taxon>ecological metagenomes</taxon>
    </lineage>
</organism>
<protein>
    <submittedName>
        <fullName evidence="1">Uncharacterized protein</fullName>
    </submittedName>
</protein>
<proteinExistence type="predicted"/>
<dbReference type="AlphaFoldDB" id="X1QH77"/>
<sequence>MGTPQGTGEIITGIRNNREYTDYKDDQTIGIPSFLTSCNKGD</sequence>
<name>X1QH77_9ZZZZ</name>
<reference evidence="1" key="1">
    <citation type="journal article" date="2014" name="Front. Microbiol.">
        <title>High frequency of phylogenetically diverse reductive dehalogenase-homologous genes in deep subseafloor sedimentary metagenomes.</title>
        <authorList>
            <person name="Kawai M."/>
            <person name="Futagami T."/>
            <person name="Toyoda A."/>
            <person name="Takaki Y."/>
            <person name="Nishi S."/>
            <person name="Hori S."/>
            <person name="Arai W."/>
            <person name="Tsubouchi T."/>
            <person name="Morono Y."/>
            <person name="Uchiyama I."/>
            <person name="Ito T."/>
            <person name="Fujiyama A."/>
            <person name="Inagaki F."/>
            <person name="Takami H."/>
        </authorList>
    </citation>
    <scope>NUCLEOTIDE SEQUENCE</scope>
    <source>
        <strain evidence="1">Expedition CK06-06</strain>
    </source>
</reference>
<evidence type="ECO:0000313" key="1">
    <source>
        <dbReference type="EMBL" id="GAI50365.1"/>
    </source>
</evidence>
<accession>X1QH77</accession>
<gene>
    <name evidence="1" type="ORF">S06H3_54373</name>
</gene>